<dbReference type="RefSeq" id="WP_129722640.1">
    <property type="nucleotide sequence ID" value="NZ_CP101808.1"/>
</dbReference>
<accession>A0ABY5J152</accession>
<evidence type="ECO:0000256" key="4">
    <source>
        <dbReference type="ARBA" id="ARBA00022729"/>
    </source>
</evidence>
<keyword evidence="4" id="KW-0732">Signal</keyword>
<dbReference type="SUPFAM" id="SSF53850">
    <property type="entry name" value="Periplasmic binding protein-like II"/>
    <property type="match status" value="1"/>
</dbReference>
<dbReference type="Gene3D" id="3.40.190.10">
    <property type="entry name" value="Periplasmic binding protein-like II"/>
    <property type="match status" value="1"/>
</dbReference>
<dbReference type="Gene3D" id="3.90.76.10">
    <property type="entry name" value="Dipeptide-binding Protein, Domain 1"/>
    <property type="match status" value="1"/>
</dbReference>
<proteinExistence type="inferred from homology"/>
<keyword evidence="3" id="KW-0813">Transport</keyword>
<dbReference type="PIRSF" id="PIRSF028335">
    <property type="entry name" value="ABC_oligopep_OppA_prd"/>
    <property type="match status" value="1"/>
</dbReference>
<evidence type="ECO:0000256" key="2">
    <source>
        <dbReference type="ARBA" id="ARBA00005695"/>
    </source>
</evidence>
<reference evidence="6" key="1">
    <citation type="submission" date="2022-07" db="EMBL/GenBank/DDBJ databases">
        <title>Complete genome of Mycoplasma equigenitalium type strain T37.</title>
        <authorList>
            <person name="Spergser J."/>
        </authorList>
    </citation>
    <scope>NUCLEOTIDE SEQUENCE</scope>
    <source>
        <strain evidence="6">T37</strain>
    </source>
</reference>
<feature type="domain" description="Solute-binding protein family 5" evidence="5">
    <location>
        <begin position="381"/>
        <end position="753"/>
    </location>
</feature>
<name>A0ABY5J152_9BACT</name>
<dbReference type="Proteomes" id="UP001059576">
    <property type="component" value="Chromosome"/>
</dbReference>
<keyword evidence="7" id="KW-1185">Reference proteome</keyword>
<dbReference type="Gene3D" id="3.10.105.10">
    <property type="entry name" value="Dipeptide-binding Protein, Domain 3"/>
    <property type="match status" value="1"/>
</dbReference>
<gene>
    <name evidence="6" type="ORF">NPA09_00110</name>
</gene>
<evidence type="ECO:0000313" key="6">
    <source>
        <dbReference type="EMBL" id="UUD36974.1"/>
    </source>
</evidence>
<comment type="similarity">
    <text evidence="2">Belongs to the bacterial solute-binding protein 5 family.</text>
</comment>
<evidence type="ECO:0000256" key="3">
    <source>
        <dbReference type="ARBA" id="ARBA00022448"/>
    </source>
</evidence>
<dbReference type="Pfam" id="PF00496">
    <property type="entry name" value="SBP_bac_5"/>
    <property type="match status" value="1"/>
</dbReference>
<organism evidence="6 7">
    <name type="scientific">Mycoplasmopsis equigenitalium</name>
    <dbReference type="NCBI Taxonomy" id="114883"/>
    <lineage>
        <taxon>Bacteria</taxon>
        <taxon>Bacillati</taxon>
        <taxon>Mycoplasmatota</taxon>
        <taxon>Mycoplasmoidales</taxon>
        <taxon>Metamycoplasmataceae</taxon>
        <taxon>Mycoplasmopsis</taxon>
    </lineage>
</organism>
<comment type="subcellular location">
    <subcellularLocation>
        <location evidence="1">Cell envelope</location>
    </subcellularLocation>
</comment>
<dbReference type="InterPro" id="IPR039424">
    <property type="entry name" value="SBP_5"/>
</dbReference>
<protein>
    <submittedName>
        <fullName evidence="6">ABC transporter substrate-binding protein</fullName>
    </submittedName>
</protein>
<evidence type="ECO:0000256" key="1">
    <source>
        <dbReference type="ARBA" id="ARBA00004196"/>
    </source>
</evidence>
<dbReference type="EMBL" id="CP101808">
    <property type="protein sequence ID" value="UUD36974.1"/>
    <property type="molecule type" value="Genomic_DNA"/>
</dbReference>
<evidence type="ECO:0000313" key="7">
    <source>
        <dbReference type="Proteomes" id="UP001059576"/>
    </source>
</evidence>
<dbReference type="PANTHER" id="PTHR30290">
    <property type="entry name" value="PERIPLASMIC BINDING COMPONENT OF ABC TRANSPORTER"/>
    <property type="match status" value="1"/>
</dbReference>
<evidence type="ECO:0000259" key="5">
    <source>
        <dbReference type="Pfam" id="PF00496"/>
    </source>
</evidence>
<dbReference type="PANTHER" id="PTHR30290:SF10">
    <property type="entry name" value="PERIPLASMIC OLIGOPEPTIDE-BINDING PROTEIN-RELATED"/>
    <property type="match status" value="1"/>
</dbReference>
<dbReference type="InterPro" id="IPR016880">
    <property type="entry name" value="ABC_oligopep_solut-bd_myco_prd"/>
</dbReference>
<sequence>MTKKKKIVVLSLISVVVTVPVIGLTVAATTSDNIAWTAKDASKKYDVSLSTLPISSLNYIRYADVNKVLPSLVEGITKSGVSEAIKQRFHLPEFSYRWYESNVSSLDDYLTKPEDLNKLTKVETSNSYYPISNFFTAGSLYTGDNGSRAMTSIVNKENLVLSTRFALNKGGSKWSNSDEVVAQDFRDSAEYILDLSTGSQHLTTFLTLNIRGAKEFIDAQQAYQKIFKTPFINPFGRREYYFDKDLQIWRQNLDGKFKDFSGKEYTIYTPQLKTDGDGNLIDYNGDLITDESGNKLTAADEQKYIDKIKEAALNLGIYTGQRYLDFSNEFVEKQLNLAENGNVKITDSEGNLQPITITVQKEINGKSAVIKDVKLIPNPCFDPRQIKDWRNSSDGQYKPYAFDRYDLRYEFDESAPPSLINMINTMDKGVFVPVNRRFIETKAGGILNFGNKLENFITSGPFVIESLELGAQGNIVIKKNEQYYDVDRVIPRKIIIYFNDNPVVLINMFKAGQISAADMPSSMHLQMWSDPNFKKYLVKSAGFGTIGMQFNLDPNTEANPLLKDSNLRNAIAYSIDRNDMLNLVGWQASFPVINWTAFNTSRTKAGVPLEAYFEDVKVKAKNYHTYPIQNYGFVDHLSKNYTFENLKRDDKMFSFETARFYIEEFKRAHPEVDVVNLKYIYDGSKEKERAGISLQNQVNKAFGGFVKINLKSYPPNTYAQFRSEGKFDITYYNFDYFGTDYDGYVRAFLEKDEINPKASKTLGFQTNPSGAWTYLDYFIPYDQAKKENKNWLIKNYIIKEDRANEALEILKNIYLHYTKELAVGAYVNEREFSKILTQFSNRDQITEEFIKLLYDQETWAQIEGTYNVVEIQDRIKLAFDKIQAQKTLLQNIIKSSANQEEFNKIIEYLIKNENGDFARLRLQIKEIHWNKIRELSSTKKGETIEQRTKRLNQFFSLQFTREELSEGWSEEEIFRLIVSFEKILRDSNPVIPLMEVDTKWQVSHVGGVNSLFTFALQYAYDVTKPPLPNLPTTISN</sequence>
<dbReference type="InterPro" id="IPR000914">
    <property type="entry name" value="SBP_5_dom"/>
</dbReference>